<organism evidence="1 2">
    <name type="scientific">Nocardioides jiangsuensis</name>
    <dbReference type="NCBI Taxonomy" id="2866161"/>
    <lineage>
        <taxon>Bacteria</taxon>
        <taxon>Bacillati</taxon>
        <taxon>Actinomycetota</taxon>
        <taxon>Actinomycetes</taxon>
        <taxon>Propionibacteriales</taxon>
        <taxon>Nocardioidaceae</taxon>
        <taxon>Nocardioides</taxon>
    </lineage>
</organism>
<dbReference type="EMBL" id="JAIEZQ010000003">
    <property type="protein sequence ID" value="MBY9076885.1"/>
    <property type="molecule type" value="Genomic_DNA"/>
</dbReference>
<gene>
    <name evidence="1" type="ORF">K1X13_18805</name>
</gene>
<dbReference type="RefSeq" id="WP_221026659.1">
    <property type="nucleotide sequence ID" value="NZ_JAIEZQ010000003.1"/>
</dbReference>
<evidence type="ECO:0000313" key="1">
    <source>
        <dbReference type="EMBL" id="MBY9076885.1"/>
    </source>
</evidence>
<sequence length="63" mass="6727">MRRQVVARRLVIASPCGVRAPHRRTSAPADTVVTVVDVGSAARTPKALEPAPVRLELAERLAS</sequence>
<comment type="caution">
    <text evidence="1">The sequence shown here is derived from an EMBL/GenBank/DDBJ whole genome shotgun (WGS) entry which is preliminary data.</text>
</comment>
<evidence type="ECO:0000313" key="2">
    <source>
        <dbReference type="Proteomes" id="UP000754710"/>
    </source>
</evidence>
<dbReference type="Proteomes" id="UP000754710">
    <property type="component" value="Unassembled WGS sequence"/>
</dbReference>
<accession>A0ABS7RS85</accession>
<reference evidence="1 2" key="1">
    <citation type="submission" date="2021-08" db="EMBL/GenBank/DDBJ databases">
        <title>Nocardioides bacterium WL0053 sp. nov., isolated from the sediment.</title>
        <authorList>
            <person name="Wang L."/>
            <person name="Zhang D."/>
            <person name="Zhang A."/>
        </authorList>
    </citation>
    <scope>NUCLEOTIDE SEQUENCE [LARGE SCALE GENOMIC DNA]</scope>
    <source>
        <strain evidence="1 2">WL0053</strain>
    </source>
</reference>
<keyword evidence="2" id="KW-1185">Reference proteome</keyword>
<name>A0ABS7RS85_9ACTN</name>
<proteinExistence type="predicted"/>
<protein>
    <submittedName>
        <fullName evidence="1">Uncharacterized protein</fullName>
    </submittedName>
</protein>